<proteinExistence type="predicted"/>
<reference evidence="2 3" key="1">
    <citation type="submission" date="2016-01" db="EMBL/GenBank/DDBJ databases">
        <title>High potential of lignocellulose degradation of a new Verrucomicrobia species.</title>
        <authorList>
            <person name="Wang Y."/>
            <person name="Shi Y."/>
            <person name="Qiu Z."/>
            <person name="Liu S."/>
            <person name="Yang H."/>
        </authorList>
    </citation>
    <scope>NUCLEOTIDE SEQUENCE [LARGE SCALE GENOMIC DNA]</scope>
    <source>
        <strain evidence="2 3">TSB47</strain>
    </source>
</reference>
<evidence type="ECO:0000313" key="2">
    <source>
        <dbReference type="EMBL" id="OAM91587.1"/>
    </source>
</evidence>
<evidence type="ECO:0000313" key="1">
    <source>
        <dbReference type="EMBL" id="OAM91577.1"/>
    </source>
</evidence>
<protein>
    <submittedName>
        <fullName evidence="2">Uncharacterized protein</fullName>
    </submittedName>
</protein>
<dbReference type="RefSeq" id="WP_068768691.1">
    <property type="nucleotide sequence ID" value="NZ_CP109796.1"/>
</dbReference>
<name>A0A178IQC2_9BACT</name>
<dbReference type="AlphaFoldDB" id="A0A178IQC2"/>
<accession>A0A178IQC2</accession>
<keyword evidence="3" id="KW-1185">Reference proteome</keyword>
<evidence type="ECO:0000313" key="3">
    <source>
        <dbReference type="Proteomes" id="UP000078486"/>
    </source>
</evidence>
<dbReference type="STRING" id="1184151.AW736_02430"/>
<dbReference type="Proteomes" id="UP000078486">
    <property type="component" value="Unassembled WGS sequence"/>
</dbReference>
<sequence>MANLIDAKVPQSGNVFRVVTPLVPELPQGVSLLPWDNSGDLFCFYCNSLRVIPSLDVLEADGVFIPDFLQVDTSLPVLGYRRELPVLRFGRQIIDQGLVIHEIALPRWMFLDEEGARKELQELMSSPYLSAQSELYRKVLGCYRSVVNQPPKFSTGDAAGALPGTEGDA</sequence>
<dbReference type="EMBL" id="LRRQ01000020">
    <property type="protein sequence ID" value="OAM91577.1"/>
    <property type="molecule type" value="Genomic_DNA"/>
</dbReference>
<gene>
    <name evidence="2" type="ORF">AW736_02430</name>
    <name evidence="1" type="ORF">AW736_02470</name>
</gene>
<dbReference type="EMBL" id="LRRQ01000019">
    <property type="protein sequence ID" value="OAM91587.1"/>
    <property type="molecule type" value="Genomic_DNA"/>
</dbReference>
<organism evidence="2 3">
    <name type="scientific">Termitidicoccus mucosus</name>
    <dbReference type="NCBI Taxonomy" id="1184151"/>
    <lineage>
        <taxon>Bacteria</taxon>
        <taxon>Pseudomonadati</taxon>
        <taxon>Verrucomicrobiota</taxon>
        <taxon>Opitutia</taxon>
        <taxon>Opitutales</taxon>
        <taxon>Opitutaceae</taxon>
        <taxon>Termitidicoccus</taxon>
    </lineage>
</organism>
<comment type="caution">
    <text evidence="2">The sequence shown here is derived from an EMBL/GenBank/DDBJ whole genome shotgun (WGS) entry which is preliminary data.</text>
</comment>